<dbReference type="EMBL" id="AP022598">
    <property type="protein sequence ID" value="BBY75147.1"/>
    <property type="molecule type" value="Genomic_DNA"/>
</dbReference>
<feature type="region of interest" description="Disordered" evidence="1">
    <location>
        <begin position="64"/>
        <end position="83"/>
    </location>
</feature>
<evidence type="ECO:0000313" key="4">
    <source>
        <dbReference type="Proteomes" id="UP000466554"/>
    </source>
</evidence>
<evidence type="ECO:0000313" key="3">
    <source>
        <dbReference type="EMBL" id="BBY75147.1"/>
    </source>
</evidence>
<dbReference type="Proteomes" id="UP000466554">
    <property type="component" value="Chromosome"/>
</dbReference>
<accession>A0A7I7U186</accession>
<protein>
    <recommendedName>
        <fullName evidence="2">DUF6973 domain-containing protein</fullName>
    </recommendedName>
</protein>
<feature type="domain" description="DUF6973" evidence="2">
    <location>
        <begin position="46"/>
        <end position="157"/>
    </location>
</feature>
<organism evidence="3 4">
    <name type="scientific">Mycolicibacterium parafortuitum</name>
    <name type="common">Mycobacterium parafortuitum</name>
    <dbReference type="NCBI Taxonomy" id="39692"/>
    <lineage>
        <taxon>Bacteria</taxon>
        <taxon>Bacillati</taxon>
        <taxon>Actinomycetota</taxon>
        <taxon>Actinomycetes</taxon>
        <taxon>Mycobacteriales</taxon>
        <taxon>Mycobacteriaceae</taxon>
        <taxon>Mycolicibacterium</taxon>
    </lineage>
</organism>
<dbReference type="InterPro" id="IPR054246">
    <property type="entry name" value="DUF6973"/>
</dbReference>
<proteinExistence type="predicted"/>
<dbReference type="RefSeq" id="WP_163766219.1">
    <property type="nucleotide sequence ID" value="NZ_AP022598.1"/>
</dbReference>
<reference evidence="3 4" key="1">
    <citation type="journal article" date="2019" name="Emerg. Microbes Infect.">
        <title>Comprehensive subspecies identification of 175 nontuberculous mycobacteria species based on 7547 genomic profiles.</title>
        <authorList>
            <person name="Matsumoto Y."/>
            <person name="Kinjo T."/>
            <person name="Motooka D."/>
            <person name="Nabeya D."/>
            <person name="Jung N."/>
            <person name="Uechi K."/>
            <person name="Horii T."/>
            <person name="Iida T."/>
            <person name="Fujita J."/>
            <person name="Nakamura S."/>
        </authorList>
    </citation>
    <scope>NUCLEOTIDE SEQUENCE [LARGE SCALE GENOMIC DNA]</scope>
    <source>
        <strain evidence="3 4">JCM 6367</strain>
    </source>
</reference>
<sequence length="179" mass="19459">MSSRSGGRERLNQILAQYQVRDDPGGTVRRAEVGAEELTQTEMQMLLADAARIPEIRDIRDRASAEAVRRFPPPDGRQVDNETDAFRHTYGSALLTRSFGPDWASRFTSAHEGNPDNNRASRAMDLYNNEIGRSIALAHPDASPEAISDLAADAVLNGEAVVVGPDGVSLRWSASGNEV</sequence>
<name>A0A7I7U186_MYCPF</name>
<dbReference type="Pfam" id="PF22322">
    <property type="entry name" value="DUF6973"/>
    <property type="match status" value="1"/>
</dbReference>
<dbReference type="AlphaFoldDB" id="A0A7I7U186"/>
<evidence type="ECO:0000259" key="2">
    <source>
        <dbReference type="Pfam" id="PF22322"/>
    </source>
</evidence>
<evidence type="ECO:0000256" key="1">
    <source>
        <dbReference type="SAM" id="MobiDB-lite"/>
    </source>
</evidence>
<gene>
    <name evidence="3" type="ORF">MPRF_20460</name>
</gene>